<feature type="domain" description="Cyclic nucleotide-binding" evidence="1">
    <location>
        <begin position="30"/>
        <end position="122"/>
    </location>
</feature>
<dbReference type="PROSITE" id="PS50042">
    <property type="entry name" value="CNMP_BINDING_3"/>
    <property type="match status" value="1"/>
</dbReference>
<accession>A0A9Q9DC67</accession>
<dbReference type="InterPro" id="IPR050397">
    <property type="entry name" value="Env_Response_Regulators"/>
</dbReference>
<dbReference type="PANTHER" id="PTHR24567:SF76">
    <property type="entry name" value="CYCLIC NUCLEOTIDE-BINDING DOMAIN PROTEIN"/>
    <property type="match status" value="1"/>
</dbReference>
<evidence type="ECO:0000259" key="1">
    <source>
        <dbReference type="PROSITE" id="PS50042"/>
    </source>
</evidence>
<gene>
    <name evidence="2" type="ORF">NE863_25675</name>
</gene>
<dbReference type="CDD" id="cd00038">
    <property type="entry name" value="CAP_ED"/>
    <property type="match status" value="1"/>
</dbReference>
<dbReference type="InterPro" id="IPR014710">
    <property type="entry name" value="RmlC-like_jellyroll"/>
</dbReference>
<evidence type="ECO:0000313" key="2">
    <source>
        <dbReference type="EMBL" id="USJ25856.1"/>
    </source>
</evidence>
<dbReference type="RefSeq" id="WP_112985495.1">
    <property type="nucleotide sequence ID" value="NZ_CP098808.1"/>
</dbReference>
<dbReference type="InterPro" id="IPR000595">
    <property type="entry name" value="cNMP-bd_dom"/>
</dbReference>
<protein>
    <submittedName>
        <fullName evidence="2">Crp/Fnr family transcriptional regulator</fullName>
    </submittedName>
</protein>
<dbReference type="InterPro" id="IPR018490">
    <property type="entry name" value="cNMP-bd_dom_sf"/>
</dbReference>
<dbReference type="SUPFAM" id="SSF51206">
    <property type="entry name" value="cAMP-binding domain-like"/>
    <property type="match status" value="1"/>
</dbReference>
<dbReference type="Pfam" id="PF00027">
    <property type="entry name" value="cNMP_binding"/>
    <property type="match status" value="1"/>
</dbReference>
<dbReference type="GO" id="GO:0005829">
    <property type="term" value="C:cytosol"/>
    <property type="evidence" value="ECO:0007669"/>
    <property type="project" value="TreeGrafter"/>
</dbReference>
<dbReference type="GO" id="GO:0003700">
    <property type="term" value="F:DNA-binding transcription factor activity"/>
    <property type="evidence" value="ECO:0007669"/>
    <property type="project" value="TreeGrafter"/>
</dbReference>
<geneLocation type="plasmid" evidence="2 3">
    <name>pA</name>
</geneLocation>
<evidence type="ECO:0000313" key="3">
    <source>
        <dbReference type="Proteomes" id="UP001055460"/>
    </source>
</evidence>
<name>A0A9Q9DC67_ENSAD</name>
<dbReference type="AlphaFoldDB" id="A0A9Q9DC67"/>
<dbReference type="EMBL" id="CP098808">
    <property type="protein sequence ID" value="USJ25856.1"/>
    <property type="molecule type" value="Genomic_DNA"/>
</dbReference>
<dbReference type="SMART" id="SM00100">
    <property type="entry name" value="cNMP"/>
    <property type="match status" value="1"/>
</dbReference>
<dbReference type="Proteomes" id="UP001055460">
    <property type="component" value="Plasmid pA"/>
</dbReference>
<proteinExistence type="predicted"/>
<keyword evidence="2" id="KW-0614">Plasmid</keyword>
<sequence>MALTEVKRAEGAAISLFERIARHPLAQAERLAEAMQVRSVRAGETVFHQDEPHPYVYVIERGLVKLTYLRANGEEWIKSFAIEGRFFASLSALVPAGRASFSAIAVEESRLERIPFVTLQALADTDLGWSRMIRSALMMLAERKERRERQFLTHDPEERYRALLVEEPEVVARVPQKDLAGYLGITPVGLSRIAKRVRAEADTRLNPG</sequence>
<reference evidence="2" key="1">
    <citation type="submission" date="2022-06" db="EMBL/GenBank/DDBJ databases">
        <title>Physiological and biochemical characterization and genomic elucidation of a strain of the genus Ensifer adhaerens M8 that combines arsenic oxidation and chromium reduction.</title>
        <authorList>
            <person name="Li X."/>
            <person name="Yu c."/>
        </authorList>
    </citation>
    <scope>NUCLEOTIDE SEQUENCE</scope>
    <source>
        <strain evidence="2">M8</strain>
        <plasmid evidence="2">pA</plasmid>
    </source>
</reference>
<dbReference type="Gene3D" id="2.60.120.10">
    <property type="entry name" value="Jelly Rolls"/>
    <property type="match status" value="1"/>
</dbReference>
<organism evidence="2 3">
    <name type="scientific">Ensifer adhaerens</name>
    <name type="common">Sinorhizobium morelense</name>
    <dbReference type="NCBI Taxonomy" id="106592"/>
    <lineage>
        <taxon>Bacteria</taxon>
        <taxon>Pseudomonadati</taxon>
        <taxon>Pseudomonadota</taxon>
        <taxon>Alphaproteobacteria</taxon>
        <taxon>Hyphomicrobiales</taxon>
        <taxon>Rhizobiaceae</taxon>
        <taxon>Sinorhizobium/Ensifer group</taxon>
        <taxon>Ensifer</taxon>
    </lineage>
</organism>
<dbReference type="PANTHER" id="PTHR24567">
    <property type="entry name" value="CRP FAMILY TRANSCRIPTIONAL REGULATORY PROTEIN"/>
    <property type="match status" value="1"/>
</dbReference>